<proteinExistence type="predicted"/>
<keyword evidence="5" id="KW-1185">Reference proteome</keyword>
<keyword evidence="2" id="KW-0812">Transmembrane</keyword>
<accession>A0A8J7CPY9</accession>
<evidence type="ECO:0000313" key="5">
    <source>
        <dbReference type="Proteomes" id="UP000631034"/>
    </source>
</evidence>
<dbReference type="InterPro" id="IPR052016">
    <property type="entry name" value="Bact_Sigma-Reg"/>
</dbReference>
<evidence type="ECO:0000313" key="4">
    <source>
        <dbReference type="EMBL" id="MBE1236255.1"/>
    </source>
</evidence>
<dbReference type="InterPro" id="IPR001932">
    <property type="entry name" value="PPM-type_phosphatase-like_dom"/>
</dbReference>
<dbReference type="SMART" id="SM00331">
    <property type="entry name" value="PP2C_SIG"/>
    <property type="match status" value="1"/>
</dbReference>
<gene>
    <name evidence="4" type="ORF">IHV25_01110</name>
</gene>
<dbReference type="AlphaFoldDB" id="A0A8J7CPY9"/>
<evidence type="ECO:0000256" key="1">
    <source>
        <dbReference type="ARBA" id="ARBA00022801"/>
    </source>
</evidence>
<dbReference type="PANTHER" id="PTHR43156:SF2">
    <property type="entry name" value="STAGE II SPORULATION PROTEIN E"/>
    <property type="match status" value="1"/>
</dbReference>
<dbReference type="InterPro" id="IPR036457">
    <property type="entry name" value="PPM-type-like_dom_sf"/>
</dbReference>
<dbReference type="SUPFAM" id="SSF81606">
    <property type="entry name" value="PP2C-like"/>
    <property type="match status" value="1"/>
</dbReference>
<dbReference type="RefSeq" id="WP_192533124.1">
    <property type="nucleotide sequence ID" value="NZ_JACZHT010000001.1"/>
</dbReference>
<dbReference type="Pfam" id="PF07228">
    <property type="entry name" value="SpoIIE"/>
    <property type="match status" value="1"/>
</dbReference>
<feature type="domain" description="PPM-type phosphatase" evidence="3">
    <location>
        <begin position="312"/>
        <end position="532"/>
    </location>
</feature>
<keyword evidence="2" id="KW-0472">Membrane</keyword>
<protein>
    <submittedName>
        <fullName evidence="4">PP2C family protein-serine/threonine phosphatase</fullName>
    </submittedName>
</protein>
<organism evidence="4 5">
    <name type="scientific">Phaeovibrio sulfidiphilus</name>
    <dbReference type="NCBI Taxonomy" id="1220600"/>
    <lineage>
        <taxon>Bacteria</taxon>
        <taxon>Pseudomonadati</taxon>
        <taxon>Pseudomonadota</taxon>
        <taxon>Alphaproteobacteria</taxon>
        <taxon>Rhodospirillales</taxon>
        <taxon>Rhodospirillaceae</taxon>
        <taxon>Phaeovibrio</taxon>
    </lineage>
</organism>
<comment type="caution">
    <text evidence="4">The sequence shown here is derived from an EMBL/GenBank/DDBJ whole genome shotgun (WGS) entry which is preliminary data.</text>
</comment>
<keyword evidence="2" id="KW-1133">Transmembrane helix</keyword>
<dbReference type="Proteomes" id="UP000631034">
    <property type="component" value="Unassembled WGS sequence"/>
</dbReference>
<dbReference type="GO" id="GO:0016791">
    <property type="term" value="F:phosphatase activity"/>
    <property type="evidence" value="ECO:0007669"/>
    <property type="project" value="TreeGrafter"/>
</dbReference>
<feature type="transmembrane region" description="Helical" evidence="2">
    <location>
        <begin position="29"/>
        <end position="50"/>
    </location>
</feature>
<dbReference type="PANTHER" id="PTHR43156">
    <property type="entry name" value="STAGE II SPORULATION PROTEIN E-RELATED"/>
    <property type="match status" value="1"/>
</dbReference>
<evidence type="ECO:0000259" key="3">
    <source>
        <dbReference type="SMART" id="SM00331"/>
    </source>
</evidence>
<sequence>MSAQEVPTSRESASRPRARIALRSTLSTLFAVLIAVAVLSTATVTGFVSLRATVVRLCSQSETIATLIADRLGAAGAVSDAGGLSGDARTLLERLASHDNIESIRLFDARRRVLFSVNAGEATEEDIRLVKQALVEGQALSRIAYTPRSFLFLDPPMLLVAVPIPHGQVDTSSALLLSLTTRDLNASARLQFLTATALCLVLISVGVMLSRSLVGRATESLGTLTSDMARLAEDNFKPDASIKASIESLKNERVMEIETLASGFESLLTRLEFYLVTLRETYQQKQKMEDEVSAARAIQMGLLPNNFDVRIARNVDLYAVVDPAKAVGGDLYDFFPIDSRHLYFVIGDVSDKGFPAALFMAITKTLLGAAVRDDPEHLQNALTAVNQTLLRNNPEGMFVTLVAGVLNMETGRVTYVDAGHEPAIVLNRAEGTARRIEKVGGEPLGLFEDTVYTIGTIQLGAGDAVVFYTDGVTEAMNPQRDQYTADRLEKALAPLASTGSAREIVDRVLEDVGEFRKDQAQSDDIALMAIRWEGR</sequence>
<name>A0A8J7CPY9_9PROT</name>
<keyword evidence="1" id="KW-0378">Hydrolase</keyword>
<evidence type="ECO:0000256" key="2">
    <source>
        <dbReference type="SAM" id="Phobius"/>
    </source>
</evidence>
<dbReference type="Gene3D" id="3.60.40.10">
    <property type="entry name" value="PPM-type phosphatase domain"/>
    <property type="match status" value="1"/>
</dbReference>
<dbReference type="EMBL" id="JACZHT010000001">
    <property type="protein sequence ID" value="MBE1236255.1"/>
    <property type="molecule type" value="Genomic_DNA"/>
</dbReference>
<reference evidence="4" key="1">
    <citation type="submission" date="2020-10" db="EMBL/GenBank/DDBJ databases">
        <title>Genome sequence of the unusual species of purple photosynthetic bacteria, Phaeovibrio sulfidiphilus DSM 23193, type strain.</title>
        <authorList>
            <person name="Kyndt J.A."/>
            <person name="Meyer T.E."/>
        </authorList>
    </citation>
    <scope>NUCLEOTIDE SEQUENCE</scope>
    <source>
        <strain evidence="4">DSM 23193</strain>
    </source>
</reference>